<accession>W4I857</accession>
<evidence type="ECO:0000313" key="3">
    <source>
        <dbReference type="Proteomes" id="UP000019114"/>
    </source>
</evidence>
<sequence>MNILLSFYYPLSGFYIIIIIKKIILLEYYNLNIIENIVLFYIYVLFMKKKVEEYFNTNNYIKVIISLNGYININNYSNKEKQAGFLFIFL</sequence>
<gene>
    <name evidence="2" type="ORF">PFNF135_05918</name>
</gene>
<feature type="transmembrane region" description="Helical" evidence="1">
    <location>
        <begin position="7"/>
        <end position="24"/>
    </location>
</feature>
<reference evidence="2 3" key="2">
    <citation type="submission" date="2013-02" db="EMBL/GenBank/DDBJ databases">
        <title>The Genome Sequence of Plasmodium falciparum NF135/5.C10.</title>
        <authorList>
            <consortium name="The Broad Institute Genome Sequencing Platform"/>
            <consortium name="The Broad Institute Genome Sequencing Center for Infectious Disease"/>
            <person name="Neafsey D."/>
            <person name="Cheeseman I."/>
            <person name="Volkman S."/>
            <person name="Adams J."/>
            <person name="Walker B."/>
            <person name="Young S.K."/>
            <person name="Zeng Q."/>
            <person name="Gargeya S."/>
            <person name="Fitzgerald M."/>
            <person name="Haas B."/>
            <person name="Abouelleil A."/>
            <person name="Alvarado L."/>
            <person name="Arachchi H.M."/>
            <person name="Berlin A.M."/>
            <person name="Chapman S.B."/>
            <person name="Dewar J."/>
            <person name="Goldberg J."/>
            <person name="Griggs A."/>
            <person name="Gujja S."/>
            <person name="Hansen M."/>
            <person name="Howarth C."/>
            <person name="Imamovic A."/>
            <person name="Larimer J."/>
            <person name="McCowan C."/>
            <person name="Murphy C."/>
            <person name="Neiman D."/>
            <person name="Pearson M."/>
            <person name="Priest M."/>
            <person name="Roberts A."/>
            <person name="Saif S."/>
            <person name="Shea T."/>
            <person name="Sisk P."/>
            <person name="Sykes S."/>
            <person name="Wortman J."/>
            <person name="Nusbaum C."/>
            <person name="Birren B."/>
        </authorList>
    </citation>
    <scope>NUCLEOTIDE SEQUENCE [LARGE SCALE GENOMIC DNA]</scope>
    <source>
        <strain evidence="2 3">NF135/5.C10</strain>
    </source>
</reference>
<organism evidence="2 3">
    <name type="scientific">Plasmodium falciparum NF135/5.C10</name>
    <dbReference type="NCBI Taxonomy" id="1036726"/>
    <lineage>
        <taxon>Eukaryota</taxon>
        <taxon>Sar</taxon>
        <taxon>Alveolata</taxon>
        <taxon>Apicomplexa</taxon>
        <taxon>Aconoidasida</taxon>
        <taxon>Haemosporida</taxon>
        <taxon>Plasmodiidae</taxon>
        <taxon>Plasmodium</taxon>
        <taxon>Plasmodium (Laverania)</taxon>
    </lineage>
</organism>
<name>W4I857_PLAFA</name>
<feature type="transmembrane region" description="Helical" evidence="1">
    <location>
        <begin position="30"/>
        <end position="46"/>
    </location>
</feature>
<dbReference type="Proteomes" id="UP000019114">
    <property type="component" value="Unassembled WGS sequence"/>
</dbReference>
<keyword evidence="1" id="KW-0812">Transmembrane</keyword>
<protein>
    <submittedName>
        <fullName evidence="2">Uncharacterized protein</fullName>
    </submittedName>
</protein>
<reference evidence="2 3" key="1">
    <citation type="submission" date="2013-02" db="EMBL/GenBank/DDBJ databases">
        <title>The Genome Annotation of Plasmodium falciparum NF135/5.C10.</title>
        <authorList>
            <consortium name="The Broad Institute Genome Sequencing Platform"/>
            <consortium name="The Broad Institute Genome Sequencing Center for Infectious Disease"/>
            <person name="Neafsey D."/>
            <person name="Hoffman S."/>
            <person name="Volkman S."/>
            <person name="Rosenthal P."/>
            <person name="Walker B."/>
            <person name="Young S.K."/>
            <person name="Zeng Q."/>
            <person name="Gargeya S."/>
            <person name="Fitzgerald M."/>
            <person name="Haas B."/>
            <person name="Abouelleil A."/>
            <person name="Allen A.W."/>
            <person name="Alvarado L."/>
            <person name="Arachchi H.M."/>
            <person name="Berlin A.M."/>
            <person name="Chapman S.B."/>
            <person name="Gainer-Dewar J."/>
            <person name="Goldberg J."/>
            <person name="Griggs A."/>
            <person name="Gujja S."/>
            <person name="Hansen M."/>
            <person name="Howarth C."/>
            <person name="Imamovic A."/>
            <person name="Ireland A."/>
            <person name="Larimer J."/>
            <person name="McCowan C."/>
            <person name="Murphy C."/>
            <person name="Pearson M."/>
            <person name="Poon T.W."/>
            <person name="Priest M."/>
            <person name="Roberts A."/>
            <person name="Saif S."/>
            <person name="Shea T."/>
            <person name="Sisk P."/>
            <person name="Sykes S."/>
            <person name="Wortman J."/>
            <person name="Nusbaum C."/>
            <person name="Birren B."/>
        </authorList>
    </citation>
    <scope>NUCLEOTIDE SEQUENCE [LARGE SCALE GENOMIC DNA]</scope>
    <source>
        <strain evidence="2 3">NF135/5.C10</strain>
    </source>
</reference>
<evidence type="ECO:0000313" key="2">
    <source>
        <dbReference type="EMBL" id="ETW39891.1"/>
    </source>
</evidence>
<dbReference type="AlphaFoldDB" id="W4I857"/>
<keyword evidence="1" id="KW-0472">Membrane</keyword>
<keyword evidence="1" id="KW-1133">Transmembrane helix</keyword>
<dbReference type="EMBL" id="KI926126">
    <property type="protein sequence ID" value="ETW39891.1"/>
    <property type="molecule type" value="Genomic_DNA"/>
</dbReference>
<proteinExistence type="predicted"/>
<evidence type="ECO:0000256" key="1">
    <source>
        <dbReference type="SAM" id="Phobius"/>
    </source>
</evidence>